<dbReference type="PROSITE" id="PS51295">
    <property type="entry name" value="CRM"/>
    <property type="match status" value="1"/>
</dbReference>
<name>A0A096B632_FLAPL</name>
<dbReference type="EMBL" id="ADLO01000085">
    <property type="protein sequence ID" value="KGF54515.1"/>
    <property type="molecule type" value="Genomic_DNA"/>
</dbReference>
<dbReference type="eggNOG" id="COG1534">
    <property type="taxonomic scope" value="Bacteria"/>
</dbReference>
<dbReference type="PANTHER" id="PTHR40065:SF3">
    <property type="entry name" value="RNA-BINDING PROTEIN YHBY"/>
    <property type="match status" value="1"/>
</dbReference>
<dbReference type="InterPro" id="IPR001890">
    <property type="entry name" value="RNA-binding_CRM"/>
</dbReference>
<dbReference type="GO" id="GO:0003723">
    <property type="term" value="F:RNA binding"/>
    <property type="evidence" value="ECO:0007669"/>
    <property type="project" value="UniProtKB-UniRule"/>
</dbReference>
<dbReference type="Proteomes" id="UP000029585">
    <property type="component" value="Unassembled WGS sequence"/>
</dbReference>
<dbReference type="InterPro" id="IPR051925">
    <property type="entry name" value="RNA-binding_domain"/>
</dbReference>
<evidence type="ECO:0000259" key="3">
    <source>
        <dbReference type="PROSITE" id="PS51295"/>
    </source>
</evidence>
<dbReference type="SMART" id="SM01103">
    <property type="entry name" value="CRS1_YhbY"/>
    <property type="match status" value="1"/>
</dbReference>
<dbReference type="Pfam" id="PF01985">
    <property type="entry name" value="CRS1_YhbY"/>
    <property type="match status" value="1"/>
</dbReference>
<keyword evidence="5" id="KW-1185">Reference proteome</keyword>
<dbReference type="PATRIC" id="fig|742738.3.peg.2841"/>
<dbReference type="NCBIfam" id="TIGR00253">
    <property type="entry name" value="RNA_bind_YhbY"/>
    <property type="match status" value="1"/>
</dbReference>
<protein>
    <recommendedName>
        <fullName evidence="3">CRM domain-containing protein</fullName>
    </recommendedName>
</protein>
<dbReference type="GeneID" id="63973050"/>
<dbReference type="AlphaFoldDB" id="A0A096B632"/>
<evidence type="ECO:0000313" key="5">
    <source>
        <dbReference type="Proteomes" id="UP000029585"/>
    </source>
</evidence>
<dbReference type="SUPFAM" id="SSF75471">
    <property type="entry name" value="YhbY-like"/>
    <property type="match status" value="1"/>
</dbReference>
<accession>A0A096B632</accession>
<dbReference type="InterPro" id="IPR035920">
    <property type="entry name" value="YhbY-like_sf"/>
</dbReference>
<evidence type="ECO:0000313" key="4">
    <source>
        <dbReference type="EMBL" id="KGF54515.1"/>
    </source>
</evidence>
<gene>
    <name evidence="4" type="ORF">HMPREF9460_02764</name>
</gene>
<comment type="caution">
    <text evidence="4">The sequence shown here is derived from an EMBL/GenBank/DDBJ whole genome shotgun (WGS) entry which is preliminary data.</text>
</comment>
<organism evidence="4 5">
    <name type="scientific">Flavonifractor plautii 1_3_50AFAA</name>
    <dbReference type="NCBI Taxonomy" id="742738"/>
    <lineage>
        <taxon>Bacteria</taxon>
        <taxon>Bacillati</taxon>
        <taxon>Bacillota</taxon>
        <taxon>Clostridia</taxon>
        <taxon>Eubacteriales</taxon>
        <taxon>Oscillospiraceae</taxon>
        <taxon>Flavonifractor</taxon>
    </lineage>
</organism>
<dbReference type="PANTHER" id="PTHR40065">
    <property type="entry name" value="RNA-BINDING PROTEIN YHBY"/>
    <property type="match status" value="1"/>
</dbReference>
<dbReference type="RefSeq" id="WP_007495306.1">
    <property type="nucleotide sequence ID" value="NZ_KN174164.1"/>
</dbReference>
<sequence>MEELTSKQRAQLRGLANSIDTILHVGKDGIGDNLVKQADDALEARELIKGKVLENSLLSSREAAEALAEATRSQVVQVIGTKFVLYRPTHKKDKKDKIVLVTDKKRK</sequence>
<feature type="domain" description="CRM" evidence="3">
    <location>
        <begin position="2"/>
        <end position="98"/>
    </location>
</feature>
<dbReference type="Gene3D" id="3.30.110.60">
    <property type="entry name" value="YhbY-like"/>
    <property type="match status" value="1"/>
</dbReference>
<proteinExistence type="predicted"/>
<keyword evidence="1 2" id="KW-0694">RNA-binding</keyword>
<evidence type="ECO:0000256" key="2">
    <source>
        <dbReference type="PROSITE-ProRule" id="PRU00626"/>
    </source>
</evidence>
<dbReference type="InterPro" id="IPR017924">
    <property type="entry name" value="RNA-binding_YhbY"/>
</dbReference>
<dbReference type="HOGENOM" id="CLU_095994_1_2_9"/>
<reference evidence="4 5" key="1">
    <citation type="submission" date="2011-08" db="EMBL/GenBank/DDBJ databases">
        <title>The Genome Sequence of Clostridium orbiscindens 1_3_50AFAA.</title>
        <authorList>
            <consortium name="The Broad Institute Genome Sequencing Platform"/>
            <person name="Earl A."/>
            <person name="Ward D."/>
            <person name="Feldgarden M."/>
            <person name="Gevers D."/>
            <person name="Daigneault M."/>
            <person name="Strauss J."/>
            <person name="Allen-Vercoe E."/>
            <person name="Young S.K."/>
            <person name="Zeng Q."/>
            <person name="Gargeya S."/>
            <person name="Fitzgerald M."/>
            <person name="Haas B."/>
            <person name="Abouelleil A."/>
            <person name="Alvarado L."/>
            <person name="Arachchi H.M."/>
            <person name="Berlin A."/>
            <person name="Brown A."/>
            <person name="Chapman S.B."/>
            <person name="Chen Z."/>
            <person name="Dunbar C."/>
            <person name="Freedman E."/>
            <person name="Gearin G."/>
            <person name="Gellesch M."/>
            <person name="Goldberg J."/>
            <person name="Griggs A."/>
            <person name="Gujja S."/>
            <person name="Heiman D."/>
            <person name="Howarth C."/>
            <person name="Larson L."/>
            <person name="Lui A."/>
            <person name="MacDonald P.J.P."/>
            <person name="Montmayeur A."/>
            <person name="Murphy C."/>
            <person name="Neiman D."/>
            <person name="Pearson M."/>
            <person name="Priest M."/>
            <person name="Roberts A."/>
            <person name="Saif S."/>
            <person name="Shea T."/>
            <person name="Shenoy N."/>
            <person name="Sisk P."/>
            <person name="Stolte C."/>
            <person name="Sykes S."/>
            <person name="Wortman J."/>
            <person name="Nusbaum C."/>
            <person name="Birren B."/>
        </authorList>
    </citation>
    <scope>NUCLEOTIDE SEQUENCE [LARGE SCALE GENOMIC DNA]</scope>
    <source>
        <strain evidence="4 5">1_3_50AFAA</strain>
    </source>
</reference>
<evidence type="ECO:0000256" key="1">
    <source>
        <dbReference type="ARBA" id="ARBA00022884"/>
    </source>
</evidence>